<sequence length="261" mass="27576">MSFCTQCGMRVIEGEAHACQQAAAGAENQTWNGAGGAAGAPHRSNQGGGFQSVAQLSKQIDTSVIVSLLKNPQQALKLQPAKDFIYGVLGVAASLLGFLIWAWIFGQKMESLLGDLFGGLFGGFSDFDDLGDYSDGSSIGAAITGKLIVLGIISIIALFGSLWVVGNWKGERKHAFKDAITYLGAAQYTFGAGFVLAGVCSFINLRIAFIVLSVNLLTVLVTTVMHAVALWQVREDRRLTVVGLSVGLYLVLVALLSAIVM</sequence>
<feature type="transmembrane region" description="Helical" evidence="1">
    <location>
        <begin position="147"/>
        <end position="168"/>
    </location>
</feature>
<dbReference type="AlphaFoldDB" id="E0I8V8"/>
<feature type="transmembrane region" description="Helical" evidence="1">
    <location>
        <begin position="241"/>
        <end position="260"/>
    </location>
</feature>
<evidence type="ECO:0008006" key="4">
    <source>
        <dbReference type="Google" id="ProtNLM"/>
    </source>
</evidence>
<dbReference type="Proteomes" id="UP000005387">
    <property type="component" value="Unassembled WGS sequence"/>
</dbReference>
<reference evidence="2 3" key="1">
    <citation type="submission" date="2010-07" db="EMBL/GenBank/DDBJ databases">
        <title>The draft genome of Paenibacillus curdlanolyticus YK9.</title>
        <authorList>
            <consortium name="US DOE Joint Genome Institute (JGI-PGF)"/>
            <person name="Lucas S."/>
            <person name="Copeland A."/>
            <person name="Lapidus A."/>
            <person name="Cheng J.-F."/>
            <person name="Bruce D."/>
            <person name="Goodwin L."/>
            <person name="Pitluck S."/>
            <person name="Land M.L."/>
            <person name="Hauser L."/>
            <person name="Chang Y.-J."/>
            <person name="Jeffries C."/>
            <person name="Anderson I.J."/>
            <person name="Johnson E."/>
            <person name="Loganathan U."/>
            <person name="Mulhopadhyay B."/>
            <person name="Kyrpides N."/>
            <person name="Woyke T.J."/>
        </authorList>
    </citation>
    <scope>NUCLEOTIDE SEQUENCE [LARGE SCALE GENOMIC DNA]</scope>
    <source>
        <strain evidence="2 3">YK9</strain>
    </source>
</reference>
<dbReference type="RefSeq" id="WP_006038092.1">
    <property type="nucleotide sequence ID" value="NZ_AEDD01000005.1"/>
</dbReference>
<feature type="transmembrane region" description="Helical" evidence="1">
    <location>
        <begin position="205"/>
        <end position="229"/>
    </location>
</feature>
<keyword evidence="1" id="KW-0472">Membrane</keyword>
<protein>
    <recommendedName>
        <fullName evidence="4">Yip1 domain-containing protein</fullName>
    </recommendedName>
</protein>
<dbReference type="STRING" id="717606.PaecuDRAFT_2089"/>
<proteinExistence type="predicted"/>
<organism evidence="2 3">
    <name type="scientific">Paenibacillus curdlanolyticus YK9</name>
    <dbReference type="NCBI Taxonomy" id="717606"/>
    <lineage>
        <taxon>Bacteria</taxon>
        <taxon>Bacillati</taxon>
        <taxon>Bacillota</taxon>
        <taxon>Bacilli</taxon>
        <taxon>Bacillales</taxon>
        <taxon>Paenibacillaceae</taxon>
        <taxon>Paenibacillus</taxon>
    </lineage>
</organism>
<dbReference type="EMBL" id="AEDD01000005">
    <property type="protein sequence ID" value="EFM10842.1"/>
    <property type="molecule type" value="Genomic_DNA"/>
</dbReference>
<dbReference type="eggNOG" id="ENOG503431U">
    <property type="taxonomic scope" value="Bacteria"/>
</dbReference>
<name>E0I8V8_9BACL</name>
<accession>E0I8V8</accession>
<evidence type="ECO:0000256" key="1">
    <source>
        <dbReference type="SAM" id="Phobius"/>
    </source>
</evidence>
<feature type="transmembrane region" description="Helical" evidence="1">
    <location>
        <begin position="180"/>
        <end position="199"/>
    </location>
</feature>
<dbReference type="OrthoDB" id="2608613at2"/>
<gene>
    <name evidence="2" type="ORF">PaecuDRAFT_2089</name>
</gene>
<keyword evidence="1" id="KW-0812">Transmembrane</keyword>
<evidence type="ECO:0000313" key="2">
    <source>
        <dbReference type="EMBL" id="EFM10842.1"/>
    </source>
</evidence>
<feature type="transmembrane region" description="Helical" evidence="1">
    <location>
        <begin position="84"/>
        <end position="104"/>
    </location>
</feature>
<keyword evidence="1" id="KW-1133">Transmembrane helix</keyword>
<keyword evidence="3" id="KW-1185">Reference proteome</keyword>
<evidence type="ECO:0000313" key="3">
    <source>
        <dbReference type="Proteomes" id="UP000005387"/>
    </source>
</evidence>